<name>A0AAJ5W2C8_9MICO</name>
<sequence length="157" mass="16922">MSTSISRDSLMAAFGENPMVLPDGIVHGTRAADWPVVLDALSRAGWPARWNSPGPGPGTPVDPRDFDDPSRHYDSFAVHPAPGVRVNFFWYPGEVVFDIDLRELRDQASVDGVCALMIVLGEATGRTVTLSQEGDEDAVVVSYDPGDSSFRLTSSEG</sequence>
<reference evidence="2" key="1">
    <citation type="submission" date="2023-03" db="EMBL/GenBank/DDBJ databases">
        <title>Andean soil-derived lignocellulolytic bacterial consortium as a source of novel taxa and putative plastic-active enzymes.</title>
        <authorList>
            <person name="Diaz-Garcia L."/>
            <person name="Chuvochina M."/>
            <person name="Feuerriegel G."/>
            <person name="Bunk B."/>
            <person name="Sproer C."/>
            <person name="Streit W.R."/>
            <person name="Rodriguez L.M."/>
            <person name="Overmann J."/>
            <person name="Jimenez D.J."/>
        </authorList>
    </citation>
    <scope>NUCLEOTIDE SEQUENCE</scope>
    <source>
        <strain evidence="2">MAG 4610</strain>
    </source>
</reference>
<dbReference type="EMBL" id="CP119321">
    <property type="protein sequence ID" value="WEK13396.1"/>
    <property type="molecule type" value="Genomic_DNA"/>
</dbReference>
<dbReference type="Proteomes" id="UP001213972">
    <property type="component" value="Chromosome"/>
</dbReference>
<evidence type="ECO:0000313" key="2">
    <source>
        <dbReference type="EMBL" id="WEK13396.1"/>
    </source>
</evidence>
<protein>
    <submittedName>
        <fullName evidence="2">Uncharacterized protein</fullName>
    </submittedName>
</protein>
<evidence type="ECO:0000313" key="3">
    <source>
        <dbReference type="Proteomes" id="UP001213972"/>
    </source>
</evidence>
<evidence type="ECO:0000256" key="1">
    <source>
        <dbReference type="SAM" id="MobiDB-lite"/>
    </source>
</evidence>
<organism evidence="2 3">
    <name type="scientific">Candidatus Microbacterium phytovorans</name>
    <dbReference type="NCBI Taxonomy" id="3121374"/>
    <lineage>
        <taxon>Bacteria</taxon>
        <taxon>Bacillati</taxon>
        <taxon>Actinomycetota</taxon>
        <taxon>Actinomycetes</taxon>
        <taxon>Micrococcales</taxon>
        <taxon>Microbacteriaceae</taxon>
        <taxon>Microbacterium</taxon>
    </lineage>
</organism>
<proteinExistence type="predicted"/>
<accession>A0AAJ5W2C8</accession>
<feature type="region of interest" description="Disordered" evidence="1">
    <location>
        <begin position="48"/>
        <end position="68"/>
    </location>
</feature>
<dbReference type="AlphaFoldDB" id="A0AAJ5W2C8"/>
<gene>
    <name evidence="2" type="ORF">P0Y48_13175</name>
</gene>